<keyword evidence="1" id="KW-0472">Membrane</keyword>
<gene>
    <name evidence="3" type="ORF">BDQ12DRAFT_637022</name>
</gene>
<accession>A0A5C3LM70</accession>
<dbReference type="Proteomes" id="UP000308652">
    <property type="component" value="Unassembled WGS sequence"/>
</dbReference>
<evidence type="ECO:0000313" key="3">
    <source>
        <dbReference type="EMBL" id="TFK33950.1"/>
    </source>
</evidence>
<feature type="transmembrane region" description="Helical" evidence="1">
    <location>
        <begin position="108"/>
        <end position="129"/>
    </location>
</feature>
<feature type="transmembrane region" description="Helical" evidence="1">
    <location>
        <begin position="141"/>
        <end position="163"/>
    </location>
</feature>
<evidence type="ECO:0000256" key="1">
    <source>
        <dbReference type="SAM" id="Phobius"/>
    </source>
</evidence>
<keyword evidence="4" id="KW-1185">Reference proteome</keyword>
<evidence type="ECO:0000313" key="4">
    <source>
        <dbReference type="Proteomes" id="UP000308652"/>
    </source>
</evidence>
<dbReference type="EMBL" id="ML213639">
    <property type="protein sequence ID" value="TFK33950.1"/>
    <property type="molecule type" value="Genomic_DNA"/>
</dbReference>
<keyword evidence="1" id="KW-1133">Transmembrane helix</keyword>
<keyword evidence="1" id="KW-0812">Transmembrane</keyword>
<feature type="transmembrane region" description="Helical" evidence="1">
    <location>
        <begin position="75"/>
        <end position="96"/>
    </location>
</feature>
<reference evidence="3 4" key="1">
    <citation type="journal article" date="2019" name="Nat. Ecol. Evol.">
        <title>Megaphylogeny resolves global patterns of mushroom evolution.</title>
        <authorList>
            <person name="Varga T."/>
            <person name="Krizsan K."/>
            <person name="Foldi C."/>
            <person name="Dima B."/>
            <person name="Sanchez-Garcia M."/>
            <person name="Sanchez-Ramirez S."/>
            <person name="Szollosi G.J."/>
            <person name="Szarkandi J.G."/>
            <person name="Papp V."/>
            <person name="Albert L."/>
            <person name="Andreopoulos W."/>
            <person name="Angelini C."/>
            <person name="Antonin V."/>
            <person name="Barry K.W."/>
            <person name="Bougher N.L."/>
            <person name="Buchanan P."/>
            <person name="Buyck B."/>
            <person name="Bense V."/>
            <person name="Catcheside P."/>
            <person name="Chovatia M."/>
            <person name="Cooper J."/>
            <person name="Damon W."/>
            <person name="Desjardin D."/>
            <person name="Finy P."/>
            <person name="Geml J."/>
            <person name="Haridas S."/>
            <person name="Hughes K."/>
            <person name="Justo A."/>
            <person name="Karasinski D."/>
            <person name="Kautmanova I."/>
            <person name="Kiss B."/>
            <person name="Kocsube S."/>
            <person name="Kotiranta H."/>
            <person name="LaButti K.M."/>
            <person name="Lechner B.E."/>
            <person name="Liimatainen K."/>
            <person name="Lipzen A."/>
            <person name="Lukacs Z."/>
            <person name="Mihaltcheva S."/>
            <person name="Morgado L.N."/>
            <person name="Niskanen T."/>
            <person name="Noordeloos M.E."/>
            <person name="Ohm R.A."/>
            <person name="Ortiz-Santana B."/>
            <person name="Ovrebo C."/>
            <person name="Racz N."/>
            <person name="Riley R."/>
            <person name="Savchenko A."/>
            <person name="Shiryaev A."/>
            <person name="Soop K."/>
            <person name="Spirin V."/>
            <person name="Szebenyi C."/>
            <person name="Tomsovsky M."/>
            <person name="Tulloss R.E."/>
            <person name="Uehling J."/>
            <person name="Grigoriev I.V."/>
            <person name="Vagvolgyi C."/>
            <person name="Papp T."/>
            <person name="Martin F.M."/>
            <person name="Miettinen O."/>
            <person name="Hibbett D.S."/>
            <person name="Nagy L.G."/>
        </authorList>
    </citation>
    <scope>NUCLEOTIDE SEQUENCE [LARGE SCALE GENOMIC DNA]</scope>
    <source>
        <strain evidence="3 4">CBS 166.37</strain>
    </source>
</reference>
<feature type="transmembrane region" description="Helical" evidence="1">
    <location>
        <begin position="220"/>
        <end position="238"/>
    </location>
</feature>
<dbReference type="Pfam" id="PF20151">
    <property type="entry name" value="DUF6533"/>
    <property type="match status" value="1"/>
</dbReference>
<dbReference type="InterPro" id="IPR045340">
    <property type="entry name" value="DUF6533"/>
</dbReference>
<dbReference type="OrthoDB" id="3267855at2759"/>
<sequence>MTTSARIIQLSIQYSSIALVYYDYILTLDDEVKYIWRAKFRLSNVLYFFCRYAMLANIIYLLAVVDKLPKMSCDAAYQVSSALSVLGRASILFILGVRTYAVFDRNRIILVLLWILGLLVIILATLHVPYIHCKGSADKPIVVDLLSIFTVVFEVFATVCATFRTIQAINATGSWKAQHNGIMFLILEQGLLYFGFVTLFTTAALILNFTGSPTSFIKKLLNALTIPISGLMTARFLLHLRKWEKKQSPTMLTDPIISGTPTEFATPASYPDMGSSSSFVDEFGRDPLRAVGRPELY</sequence>
<feature type="transmembrane region" description="Helical" evidence="1">
    <location>
        <begin position="184"/>
        <end position="208"/>
    </location>
</feature>
<dbReference type="AlphaFoldDB" id="A0A5C3LM70"/>
<name>A0A5C3LM70_9AGAR</name>
<evidence type="ECO:0000259" key="2">
    <source>
        <dbReference type="Pfam" id="PF20151"/>
    </source>
</evidence>
<proteinExistence type="predicted"/>
<organism evidence="3 4">
    <name type="scientific">Crucibulum laeve</name>
    <dbReference type="NCBI Taxonomy" id="68775"/>
    <lineage>
        <taxon>Eukaryota</taxon>
        <taxon>Fungi</taxon>
        <taxon>Dikarya</taxon>
        <taxon>Basidiomycota</taxon>
        <taxon>Agaricomycotina</taxon>
        <taxon>Agaricomycetes</taxon>
        <taxon>Agaricomycetidae</taxon>
        <taxon>Agaricales</taxon>
        <taxon>Agaricineae</taxon>
        <taxon>Nidulariaceae</taxon>
        <taxon>Crucibulum</taxon>
    </lineage>
</organism>
<feature type="domain" description="DUF6533" evidence="2">
    <location>
        <begin position="14"/>
        <end position="56"/>
    </location>
</feature>
<protein>
    <recommendedName>
        <fullName evidence="2">DUF6533 domain-containing protein</fullName>
    </recommendedName>
</protein>
<feature type="transmembrane region" description="Helical" evidence="1">
    <location>
        <begin position="45"/>
        <end position="63"/>
    </location>
</feature>